<evidence type="ECO:0000313" key="4">
    <source>
        <dbReference type="EMBL" id="KAL0463444.1"/>
    </source>
</evidence>
<dbReference type="Pfam" id="PF07727">
    <property type="entry name" value="RVT_2"/>
    <property type="match status" value="1"/>
</dbReference>
<reference evidence="4" key="1">
    <citation type="submission" date="2020-06" db="EMBL/GenBank/DDBJ databases">
        <authorList>
            <person name="Li T."/>
            <person name="Hu X."/>
            <person name="Zhang T."/>
            <person name="Song X."/>
            <person name="Zhang H."/>
            <person name="Dai N."/>
            <person name="Sheng W."/>
            <person name="Hou X."/>
            <person name="Wei L."/>
        </authorList>
    </citation>
    <scope>NUCLEOTIDE SEQUENCE</scope>
    <source>
        <strain evidence="4">KEN1</strain>
        <tissue evidence="4">Leaf</tissue>
    </source>
</reference>
<dbReference type="EMBL" id="JACGWN010000001">
    <property type="protein sequence ID" value="KAL0463444.1"/>
    <property type="molecule type" value="Genomic_DNA"/>
</dbReference>
<name>A0AAW2YCI1_9LAMI</name>
<organism evidence="4">
    <name type="scientific">Sesamum latifolium</name>
    <dbReference type="NCBI Taxonomy" id="2727402"/>
    <lineage>
        <taxon>Eukaryota</taxon>
        <taxon>Viridiplantae</taxon>
        <taxon>Streptophyta</taxon>
        <taxon>Embryophyta</taxon>
        <taxon>Tracheophyta</taxon>
        <taxon>Spermatophyta</taxon>
        <taxon>Magnoliopsida</taxon>
        <taxon>eudicotyledons</taxon>
        <taxon>Gunneridae</taxon>
        <taxon>Pentapetalae</taxon>
        <taxon>asterids</taxon>
        <taxon>lamiids</taxon>
        <taxon>Lamiales</taxon>
        <taxon>Pedaliaceae</taxon>
        <taxon>Sesamum</taxon>
    </lineage>
</organism>
<dbReference type="PANTHER" id="PTHR37610:SF40">
    <property type="entry name" value="OS01G0909600 PROTEIN"/>
    <property type="match status" value="1"/>
</dbReference>
<dbReference type="PANTHER" id="PTHR37610">
    <property type="entry name" value="CCHC-TYPE DOMAIN-CONTAINING PROTEIN"/>
    <property type="match status" value="1"/>
</dbReference>
<comment type="caution">
    <text evidence="4">The sequence shown here is derived from an EMBL/GenBank/DDBJ whole genome shotgun (WGS) entry which is preliminary data.</text>
</comment>
<evidence type="ECO:0000259" key="3">
    <source>
        <dbReference type="Pfam" id="PF14244"/>
    </source>
</evidence>
<gene>
    <name evidence="4" type="ORF">Slati_0232000</name>
</gene>
<reference evidence="4" key="2">
    <citation type="journal article" date="2024" name="Plant">
        <title>Genomic evolution and insights into agronomic trait innovations of Sesamum species.</title>
        <authorList>
            <person name="Miao H."/>
            <person name="Wang L."/>
            <person name="Qu L."/>
            <person name="Liu H."/>
            <person name="Sun Y."/>
            <person name="Le M."/>
            <person name="Wang Q."/>
            <person name="Wei S."/>
            <person name="Zheng Y."/>
            <person name="Lin W."/>
            <person name="Duan Y."/>
            <person name="Cao H."/>
            <person name="Xiong S."/>
            <person name="Wang X."/>
            <person name="Wei L."/>
            <person name="Li C."/>
            <person name="Ma Q."/>
            <person name="Ju M."/>
            <person name="Zhao R."/>
            <person name="Li G."/>
            <person name="Mu C."/>
            <person name="Tian Q."/>
            <person name="Mei H."/>
            <person name="Zhang T."/>
            <person name="Gao T."/>
            <person name="Zhang H."/>
        </authorList>
    </citation>
    <scope>NUCLEOTIDE SEQUENCE</scope>
    <source>
        <strain evidence="4">KEN1</strain>
    </source>
</reference>
<dbReference type="InterPro" id="IPR013103">
    <property type="entry name" value="RVT_2"/>
</dbReference>
<sequence>MAANKAESTGTSSGGTRAKDGDDFLQLQSSDHPGMVLVTTPLNGRNFLAWSRAVKIALRAKLKLGFITGECKKPAADSEHYRQWIRADCMKKNANGGRAFLAQTNGDKQTYKDAKIDGAASISKVVMEVMRLMKSKVSADPIQVNYAETDEYADCDMLEHNGTLDPGPLETPSNAPATSFQTVNRYKARLVAKGYNLIEGIDYTDSFSPVAKTVTVRVFLVIASIYSWPIYQLDINNAFLHGHLEEEFTCTFRKGIRWMLEWFVGLRNRYMG</sequence>
<evidence type="ECO:0000259" key="2">
    <source>
        <dbReference type="Pfam" id="PF07727"/>
    </source>
</evidence>
<protein>
    <submittedName>
        <fullName evidence="4">Retrovirus-related Pol polyprotein from transposon RE1</fullName>
    </submittedName>
</protein>
<feature type="domain" description="Retrotransposon Copia-like N-terminal" evidence="3">
    <location>
        <begin position="29"/>
        <end position="75"/>
    </location>
</feature>
<dbReference type="AlphaFoldDB" id="A0AAW2YCI1"/>
<dbReference type="InterPro" id="IPR029472">
    <property type="entry name" value="Copia-like_N"/>
</dbReference>
<feature type="domain" description="Reverse transcriptase Ty1/copia-type" evidence="2">
    <location>
        <begin position="181"/>
        <end position="248"/>
    </location>
</feature>
<dbReference type="Pfam" id="PF14244">
    <property type="entry name" value="Retrotran_gag_3"/>
    <property type="match status" value="1"/>
</dbReference>
<evidence type="ECO:0000256" key="1">
    <source>
        <dbReference type="SAM" id="MobiDB-lite"/>
    </source>
</evidence>
<accession>A0AAW2YCI1</accession>
<feature type="region of interest" description="Disordered" evidence="1">
    <location>
        <begin position="1"/>
        <end position="24"/>
    </location>
</feature>
<proteinExistence type="predicted"/>
<feature type="compositionally biased region" description="Polar residues" evidence="1">
    <location>
        <begin position="1"/>
        <end position="15"/>
    </location>
</feature>